<organism evidence="1 2">
    <name type="scientific">Vibrio vulnificus</name>
    <dbReference type="NCBI Taxonomy" id="672"/>
    <lineage>
        <taxon>Bacteria</taxon>
        <taxon>Pseudomonadati</taxon>
        <taxon>Pseudomonadota</taxon>
        <taxon>Gammaproteobacteria</taxon>
        <taxon>Vibrionales</taxon>
        <taxon>Vibrionaceae</taxon>
        <taxon>Vibrio</taxon>
    </lineage>
</organism>
<dbReference type="CDD" id="cd00761">
    <property type="entry name" value="Glyco_tranf_GTA_type"/>
    <property type="match status" value="1"/>
</dbReference>
<name>A0AAW4HGY2_VIBVL</name>
<sequence>IRKYAGDEVYVQVVDSGSIDNTVPVAYENGISVKIINSSEFNHGGTRNLIVDMHRNEYDIVVFLTQDAIPQPNFLD</sequence>
<dbReference type="AlphaFoldDB" id="A0AAW4HGY2"/>
<evidence type="ECO:0000313" key="2">
    <source>
        <dbReference type="Proteomes" id="UP000664056"/>
    </source>
</evidence>
<dbReference type="SUPFAM" id="SSF53448">
    <property type="entry name" value="Nucleotide-diphospho-sugar transferases"/>
    <property type="match status" value="1"/>
</dbReference>
<feature type="non-terminal residue" evidence="1">
    <location>
        <position position="1"/>
    </location>
</feature>
<accession>A0AAW4HGY2</accession>
<dbReference type="Gene3D" id="3.90.550.10">
    <property type="entry name" value="Spore Coat Polysaccharide Biosynthesis Protein SpsA, Chain A"/>
    <property type="match status" value="1"/>
</dbReference>
<dbReference type="Proteomes" id="UP000664056">
    <property type="component" value="Unassembled WGS sequence"/>
</dbReference>
<evidence type="ECO:0000313" key="1">
    <source>
        <dbReference type="EMBL" id="MBN8124903.1"/>
    </source>
</evidence>
<dbReference type="InterPro" id="IPR029044">
    <property type="entry name" value="Nucleotide-diphossugar_trans"/>
</dbReference>
<dbReference type="EMBL" id="JAFKOQ010000402">
    <property type="protein sequence ID" value="MBN8124903.1"/>
    <property type="molecule type" value="Genomic_DNA"/>
</dbReference>
<proteinExistence type="predicted"/>
<reference evidence="1" key="1">
    <citation type="submission" date="2021-03" db="EMBL/GenBank/DDBJ databases">
        <title>Study of the foodborne Vibrio vulnificus isolates from China.</title>
        <authorList>
            <person name="Zheng Z."/>
            <person name="Ye L."/>
        </authorList>
    </citation>
    <scope>NUCLEOTIDE SEQUENCE</scope>
    <source>
        <strain evidence="1">Vv1582</strain>
    </source>
</reference>
<protein>
    <submittedName>
        <fullName evidence="1">Glycosyltransferase family 2 protein</fullName>
    </submittedName>
</protein>
<dbReference type="RefSeq" id="WP_206623376.1">
    <property type="nucleotide sequence ID" value="NZ_JAFKOQ010000402.1"/>
</dbReference>
<comment type="caution">
    <text evidence="1">The sequence shown here is derived from an EMBL/GenBank/DDBJ whole genome shotgun (WGS) entry which is preliminary data.</text>
</comment>
<gene>
    <name evidence="1" type="ORF">J0J18_24760</name>
</gene>
<feature type="non-terminal residue" evidence="1">
    <location>
        <position position="76"/>
    </location>
</feature>